<keyword evidence="1" id="KW-1133">Transmembrane helix</keyword>
<dbReference type="SUPFAM" id="SSF54403">
    <property type="entry name" value="Cystatin/monellin"/>
    <property type="match status" value="1"/>
</dbReference>
<evidence type="ECO:0000256" key="1">
    <source>
        <dbReference type="SAM" id="Phobius"/>
    </source>
</evidence>
<feature type="chain" id="PRO_5043628027" evidence="2">
    <location>
        <begin position="18"/>
        <end position="289"/>
    </location>
</feature>
<dbReference type="EMBL" id="CAKKTJ010000333">
    <property type="protein sequence ID" value="CAH0482220.1"/>
    <property type="molecule type" value="Genomic_DNA"/>
</dbReference>
<dbReference type="Gene3D" id="3.10.450.10">
    <property type="match status" value="1"/>
</dbReference>
<sequence length="289" mass="32126">MRPAFCLFLAFPAFAAARNDVVDLKLGGWSEAHALTNDDKLVLVNALSGKCYSNVIGSTQVCISEVNFVKTQVVSGFNYCFSASGCNVTISNGMCSSSTLSTCQPTQLKVLVFEQPWTNTLKVLNIEEIKAADALDYNCTKNTKKSALEEESYEKVVVKTNQRVATKGFSEDEKKEMDDWIQAHGLNQYGDVATTMYTGGTPLFNENKGTTTERYAYILSRHPDRPWQSQTATQFTVEKAPDETREQGSVAGVFAMLVVFTVVLVCVAIVKMHQERRDRFLYSPIDSRK</sequence>
<proteinExistence type="predicted"/>
<accession>A0AAU9LBX3</accession>
<dbReference type="InterPro" id="IPR046350">
    <property type="entry name" value="Cystatin_sf"/>
</dbReference>
<organism evidence="3 4">
    <name type="scientific">Peronospora belbahrii</name>
    <dbReference type="NCBI Taxonomy" id="622444"/>
    <lineage>
        <taxon>Eukaryota</taxon>
        <taxon>Sar</taxon>
        <taxon>Stramenopiles</taxon>
        <taxon>Oomycota</taxon>
        <taxon>Peronosporomycetes</taxon>
        <taxon>Peronosporales</taxon>
        <taxon>Peronosporaceae</taxon>
        <taxon>Peronospora</taxon>
    </lineage>
</organism>
<evidence type="ECO:0000256" key="2">
    <source>
        <dbReference type="SAM" id="SignalP"/>
    </source>
</evidence>
<protein>
    <submittedName>
        <fullName evidence="3">Uncharacterized protein</fullName>
    </submittedName>
</protein>
<reference evidence="3" key="1">
    <citation type="submission" date="2021-11" db="EMBL/GenBank/DDBJ databases">
        <authorList>
            <person name="Islam A."/>
            <person name="Islam S."/>
            <person name="Flora M.S."/>
            <person name="Rahman M."/>
            <person name="Ziaur R.M."/>
            <person name="Epstein J.H."/>
            <person name="Hassan M."/>
            <person name="Klassen M."/>
            <person name="Woodard K."/>
            <person name="Webb A."/>
            <person name="Webby R.J."/>
            <person name="El Zowalaty M.E."/>
        </authorList>
    </citation>
    <scope>NUCLEOTIDE SEQUENCE</scope>
    <source>
        <strain evidence="3">Pbs3</strain>
    </source>
</reference>
<feature type="transmembrane region" description="Helical" evidence="1">
    <location>
        <begin position="250"/>
        <end position="270"/>
    </location>
</feature>
<dbReference type="Proteomes" id="UP001160483">
    <property type="component" value="Unassembled WGS sequence"/>
</dbReference>
<keyword evidence="1" id="KW-0812">Transmembrane</keyword>
<keyword evidence="2" id="KW-0732">Signal</keyword>
<evidence type="ECO:0000313" key="4">
    <source>
        <dbReference type="Proteomes" id="UP001160483"/>
    </source>
</evidence>
<keyword evidence="1" id="KW-0472">Membrane</keyword>
<feature type="signal peptide" evidence="2">
    <location>
        <begin position="1"/>
        <end position="17"/>
    </location>
</feature>
<dbReference type="AlphaFoldDB" id="A0AAU9LBX3"/>
<comment type="caution">
    <text evidence="3">The sequence shown here is derived from an EMBL/GenBank/DDBJ whole genome shotgun (WGS) entry which is preliminary data.</text>
</comment>
<name>A0AAU9LBX3_9STRA</name>
<evidence type="ECO:0000313" key="3">
    <source>
        <dbReference type="EMBL" id="CAH0482220.1"/>
    </source>
</evidence>
<gene>
    <name evidence="3" type="ORF">PBS003_LOCUS8816</name>
</gene>